<proteinExistence type="predicted"/>
<comment type="caution">
    <text evidence="1">The sequence shown here is derived from an EMBL/GenBank/DDBJ whole genome shotgun (WGS) entry which is preliminary data.</text>
</comment>
<name>A0A9W8I8D6_9FUNG</name>
<evidence type="ECO:0000313" key="2">
    <source>
        <dbReference type="Proteomes" id="UP001139887"/>
    </source>
</evidence>
<protein>
    <submittedName>
        <fullName evidence="1">Uncharacterized protein</fullName>
    </submittedName>
</protein>
<dbReference type="AlphaFoldDB" id="A0A9W8I8D6"/>
<sequence>MSAMLASLPPHIIKSIIEYVIEPPDDFEDLIAEYVTESVFRSLLHICRSWREVSVPMMFSACDATVNSEPTFAYRAVGSNPCIISHIEPHYNSYVKDIRLKINYQSIANGTAMKQLRSQQQQLHFPNARHVEVKTVFFEEETAINNAVDADTAMTNISEFISFIHQTLPNISSINVCIADGFQEDGDIHSEALRALLDVFVGSKRLSTEIDIQETQRLAVVKSCQAYNMLTSLACRWDMENRLHIGKLIHTNARSLLTLKIRFHTCSDFRLLVVDSSGNPVVYPYLTRLVLSKDPDVVMETMPVIEHQAPFPRLEFLQITFDYPFSDDLPFRSNGSTLQFLCILLDHRIIRQLSNCGAFDKTRERVLDHLVIGSSNHGSLQTQNLKPIYRGFYSRVLPYVRYFFIHSSEDAYLMLQSLPATSVRYDNLQLLSMLHTRISFSQIVHILYTFPSLKTLICKYADMGDDFRDMSIQQVAAILRSKYSPLSTSLQCLYIYDFDSNSVNMMAASVLMLADQCPHLNMVKFPKHREDRALNVLLRLNQSRYPSEFRNSFLSKLDFALNQASKYTIIKIKHKLV</sequence>
<reference evidence="1" key="1">
    <citation type="submission" date="2022-07" db="EMBL/GenBank/DDBJ databases">
        <title>Phylogenomic reconstructions and comparative analyses of Kickxellomycotina fungi.</title>
        <authorList>
            <person name="Reynolds N.K."/>
            <person name="Stajich J.E."/>
            <person name="Barry K."/>
            <person name="Grigoriev I.V."/>
            <person name="Crous P."/>
            <person name="Smith M.E."/>
        </authorList>
    </citation>
    <scope>NUCLEOTIDE SEQUENCE</scope>
    <source>
        <strain evidence="1">NRRL 1566</strain>
    </source>
</reference>
<dbReference type="OrthoDB" id="5589260at2759"/>
<organism evidence="1 2">
    <name type="scientific">Coemansia brasiliensis</name>
    <dbReference type="NCBI Taxonomy" id="2650707"/>
    <lineage>
        <taxon>Eukaryota</taxon>
        <taxon>Fungi</taxon>
        <taxon>Fungi incertae sedis</taxon>
        <taxon>Zoopagomycota</taxon>
        <taxon>Kickxellomycotina</taxon>
        <taxon>Kickxellomycetes</taxon>
        <taxon>Kickxellales</taxon>
        <taxon>Kickxellaceae</taxon>
        <taxon>Coemansia</taxon>
    </lineage>
</organism>
<dbReference type="EMBL" id="JANBUW010000029">
    <property type="protein sequence ID" value="KAJ2850557.1"/>
    <property type="molecule type" value="Genomic_DNA"/>
</dbReference>
<dbReference type="Proteomes" id="UP001139887">
    <property type="component" value="Unassembled WGS sequence"/>
</dbReference>
<accession>A0A9W8I8D6</accession>
<keyword evidence="2" id="KW-1185">Reference proteome</keyword>
<evidence type="ECO:0000313" key="1">
    <source>
        <dbReference type="EMBL" id="KAJ2850557.1"/>
    </source>
</evidence>
<gene>
    <name evidence="1" type="ORF">IWW36_001807</name>
</gene>